<feature type="transmembrane region" description="Helical" evidence="9">
    <location>
        <begin position="48"/>
        <end position="76"/>
    </location>
</feature>
<keyword evidence="6 9" id="KW-0812">Transmembrane</keyword>
<dbReference type="OrthoDB" id="9778062at2"/>
<comment type="subcellular location">
    <subcellularLocation>
        <location evidence="1">Cell inner membrane</location>
        <topology evidence="1">Multi-pass membrane protein</topology>
    </subcellularLocation>
</comment>
<dbReference type="Pfam" id="PF03739">
    <property type="entry name" value="LptF_LptG"/>
    <property type="match status" value="1"/>
</dbReference>
<dbReference type="STRING" id="82633.GCA_000974605_06085"/>
<dbReference type="InterPro" id="IPR030922">
    <property type="entry name" value="LptF"/>
</dbReference>
<keyword evidence="4" id="KW-1003">Cell membrane</keyword>
<evidence type="ECO:0000256" key="3">
    <source>
        <dbReference type="ARBA" id="ARBA00022448"/>
    </source>
</evidence>
<reference evidence="10 11" key="1">
    <citation type="submission" date="2017-12" db="EMBL/GenBank/DDBJ databases">
        <title>Genome sequence of the active heterotrophic nitrifier-denitrifier, Cupriavidus pauculus UM1.</title>
        <authorList>
            <person name="Putonti C."/>
            <person name="Castignetti D."/>
        </authorList>
    </citation>
    <scope>NUCLEOTIDE SEQUENCE [LARGE SCALE GENOMIC DNA]</scope>
    <source>
        <strain evidence="10 11">UM1</strain>
    </source>
</reference>
<evidence type="ECO:0000313" key="11">
    <source>
        <dbReference type="Proteomes" id="UP000234341"/>
    </source>
</evidence>
<dbReference type="InterPro" id="IPR005495">
    <property type="entry name" value="LptG/LptF_permease"/>
</dbReference>
<keyword evidence="3" id="KW-0813">Transport</keyword>
<evidence type="ECO:0000256" key="7">
    <source>
        <dbReference type="ARBA" id="ARBA00022989"/>
    </source>
</evidence>
<evidence type="ECO:0000256" key="4">
    <source>
        <dbReference type="ARBA" id="ARBA00022475"/>
    </source>
</evidence>
<protein>
    <recommendedName>
        <fullName evidence="2">Lipopolysaccharide export system permease protein LptF</fullName>
    </recommendedName>
</protein>
<dbReference type="PANTHER" id="PTHR33529:SF7">
    <property type="entry name" value="LIPOPOLYSACCHARIDE EXPORT SYSTEM PERMEASE PROTEIN LPTF"/>
    <property type="match status" value="1"/>
</dbReference>
<evidence type="ECO:0000256" key="2">
    <source>
        <dbReference type="ARBA" id="ARBA00014213"/>
    </source>
</evidence>
<organism evidence="10 11">
    <name type="scientific">Cupriavidus pauculus</name>
    <dbReference type="NCBI Taxonomy" id="82633"/>
    <lineage>
        <taxon>Bacteria</taxon>
        <taxon>Pseudomonadati</taxon>
        <taxon>Pseudomonadota</taxon>
        <taxon>Betaproteobacteria</taxon>
        <taxon>Burkholderiales</taxon>
        <taxon>Burkholderiaceae</taxon>
        <taxon>Cupriavidus</taxon>
    </lineage>
</organism>
<dbReference type="PANTHER" id="PTHR33529">
    <property type="entry name" value="SLR0882 PROTEIN-RELATED"/>
    <property type="match status" value="1"/>
</dbReference>
<evidence type="ECO:0000256" key="8">
    <source>
        <dbReference type="ARBA" id="ARBA00023136"/>
    </source>
</evidence>
<dbReference type="NCBIfam" id="TIGR04407">
    <property type="entry name" value="LptF_YjgP"/>
    <property type="match status" value="1"/>
</dbReference>
<dbReference type="Proteomes" id="UP000234341">
    <property type="component" value="Unassembled WGS sequence"/>
</dbReference>
<keyword evidence="5" id="KW-0997">Cell inner membrane</keyword>
<feature type="transmembrane region" description="Helical" evidence="9">
    <location>
        <begin position="12"/>
        <end position="36"/>
    </location>
</feature>
<feature type="transmembrane region" description="Helical" evidence="9">
    <location>
        <begin position="266"/>
        <end position="287"/>
    </location>
</feature>
<keyword evidence="8 9" id="KW-0472">Membrane</keyword>
<dbReference type="GO" id="GO:0043190">
    <property type="term" value="C:ATP-binding cassette (ABC) transporter complex"/>
    <property type="evidence" value="ECO:0007669"/>
    <property type="project" value="InterPro"/>
</dbReference>
<gene>
    <name evidence="10" type="primary">lptF</name>
    <name evidence="10" type="ORF">CYJ10_07275</name>
</gene>
<dbReference type="RefSeq" id="WP_101680825.1">
    <property type="nucleotide sequence ID" value="NZ_PJRP01000002.1"/>
</dbReference>
<dbReference type="GO" id="GO:0055085">
    <property type="term" value="P:transmembrane transport"/>
    <property type="evidence" value="ECO:0007669"/>
    <property type="project" value="InterPro"/>
</dbReference>
<sequence>MIFQQALRRELAYTAGAVFLVMLTFMLTSLVIRILGMAANGKASPNDVLMLIGLATIGYLSILLSATLFISTLIVLTRWYKDSEMVVWFSAGISLRDLVKPVLQFATPFFIMALLLGMFAWPWANQQSALFRDRFQQRGVLSMIASGRFIEPANGNYVLFIEGIDADMKHARNVFVANSEAGKIGVALSHQGQFETQPNGDRLVVMEHGRRYAGIPGQLNYRIIEFDKYAVRVDNKPPETEADQPTKSRDTIDLLRNPTRENLGELLWRVSLPILAFNFVMIAIPLAYVNPRLGRYTPLVFAVLIYLTYSNLINLAQAWVRSGALSFWTALIPIHLIVFLCALLMFRYRANRSLGGWRAVFGLHRLKKPASGANGGGKA</sequence>
<feature type="transmembrane region" description="Helical" evidence="9">
    <location>
        <begin position="102"/>
        <end position="124"/>
    </location>
</feature>
<feature type="transmembrane region" description="Helical" evidence="9">
    <location>
        <begin position="299"/>
        <end position="319"/>
    </location>
</feature>
<proteinExistence type="predicted"/>
<dbReference type="GO" id="GO:0015920">
    <property type="term" value="P:lipopolysaccharide transport"/>
    <property type="evidence" value="ECO:0007669"/>
    <property type="project" value="TreeGrafter"/>
</dbReference>
<keyword evidence="7 9" id="KW-1133">Transmembrane helix</keyword>
<accession>A0A2N5CGZ2</accession>
<evidence type="ECO:0000256" key="1">
    <source>
        <dbReference type="ARBA" id="ARBA00004429"/>
    </source>
</evidence>
<feature type="transmembrane region" description="Helical" evidence="9">
    <location>
        <begin position="325"/>
        <end position="346"/>
    </location>
</feature>
<dbReference type="AlphaFoldDB" id="A0A2N5CGZ2"/>
<evidence type="ECO:0000256" key="5">
    <source>
        <dbReference type="ARBA" id="ARBA00022519"/>
    </source>
</evidence>
<name>A0A2N5CGZ2_9BURK</name>
<evidence type="ECO:0000313" key="10">
    <source>
        <dbReference type="EMBL" id="PLQ01474.1"/>
    </source>
</evidence>
<comment type="caution">
    <text evidence="10">The sequence shown here is derived from an EMBL/GenBank/DDBJ whole genome shotgun (WGS) entry which is preliminary data.</text>
</comment>
<evidence type="ECO:0000256" key="6">
    <source>
        <dbReference type="ARBA" id="ARBA00022692"/>
    </source>
</evidence>
<evidence type="ECO:0000256" key="9">
    <source>
        <dbReference type="SAM" id="Phobius"/>
    </source>
</evidence>
<dbReference type="EMBL" id="PJRP01000002">
    <property type="protein sequence ID" value="PLQ01474.1"/>
    <property type="molecule type" value="Genomic_DNA"/>
</dbReference>